<dbReference type="GeneID" id="95578848"/>
<sequence>MSDSARQAVRPEVTLFSGSGHTGDSCVLPMDGCTYSLKATGLNKIASVRVDWPDRGMAKPVVRLYSEVPTQHEDFAAGQGSAFQDFIADTTDTGKWAGAKCVKGYADDGRKTAHTSFSGHRGERTVLDTLADPNDLLDVSRPGVGHDLLG</sequence>
<geneLocation type="plasmid" evidence="1 2">
    <name>psa3239</name>
</geneLocation>
<keyword evidence="2" id="KW-1185">Reference proteome</keyword>
<evidence type="ECO:0000313" key="2">
    <source>
        <dbReference type="Proteomes" id="UP001057738"/>
    </source>
</evidence>
<protein>
    <recommendedName>
        <fullName evidence="3">ASPIC/UnbV domain-containing protein</fullName>
    </recommendedName>
</protein>
<dbReference type="Proteomes" id="UP001057738">
    <property type="component" value="Plasmid psa3239"/>
</dbReference>
<organism evidence="1 2">
    <name type="scientific">Streptomyces yangpuensis</name>
    <dbReference type="NCBI Taxonomy" id="1648182"/>
    <lineage>
        <taxon>Bacteria</taxon>
        <taxon>Bacillati</taxon>
        <taxon>Actinomycetota</taxon>
        <taxon>Actinomycetes</taxon>
        <taxon>Kitasatosporales</taxon>
        <taxon>Streptomycetaceae</taxon>
        <taxon>Streptomyces</taxon>
    </lineage>
</organism>
<gene>
    <name evidence="1" type="ORF">NRK68_35500</name>
</gene>
<name>A0ABY5QAS5_9ACTN</name>
<keyword evidence="1" id="KW-0614">Plasmid</keyword>
<reference evidence="1" key="1">
    <citation type="submission" date="2022-08" db="EMBL/GenBank/DDBJ databases">
        <authorList>
            <person name="Tian L."/>
        </authorList>
    </citation>
    <scope>NUCLEOTIDE SEQUENCE</scope>
    <source>
        <strain evidence="1">CM253</strain>
        <plasmid evidence="1">psa3239</plasmid>
    </source>
</reference>
<dbReference type="EMBL" id="CP102516">
    <property type="protein sequence ID" value="UUY52730.1"/>
    <property type="molecule type" value="Genomic_DNA"/>
</dbReference>
<accession>A0ABY5QAS5</accession>
<evidence type="ECO:0000313" key="1">
    <source>
        <dbReference type="EMBL" id="UUY52730.1"/>
    </source>
</evidence>
<evidence type="ECO:0008006" key="3">
    <source>
        <dbReference type="Google" id="ProtNLM"/>
    </source>
</evidence>
<proteinExistence type="predicted"/>
<dbReference type="RefSeq" id="WP_257858429.1">
    <property type="nucleotide sequence ID" value="NZ_CP102516.1"/>
</dbReference>